<feature type="compositionally biased region" description="Low complexity" evidence="2">
    <location>
        <begin position="305"/>
        <end position="316"/>
    </location>
</feature>
<dbReference type="InterPro" id="IPR038508">
    <property type="entry name" value="ArfGAP_dom_sf"/>
</dbReference>
<feature type="region of interest" description="Disordered" evidence="2">
    <location>
        <begin position="336"/>
        <end position="359"/>
    </location>
</feature>
<dbReference type="CDD" id="cd08839">
    <property type="entry name" value="ArfGap_SMAP"/>
    <property type="match status" value="1"/>
</dbReference>
<reference evidence="5 6" key="1">
    <citation type="submission" date="2024-02" db="EMBL/GenBank/DDBJ databases">
        <title>Discinaceae phylogenomics.</title>
        <authorList>
            <person name="Dirks A.C."/>
            <person name="James T.Y."/>
        </authorList>
    </citation>
    <scope>NUCLEOTIDE SEQUENCE [LARGE SCALE GENOMIC DNA]</scope>
    <source>
        <strain evidence="5 6">ACD0624</strain>
    </source>
</reference>
<feature type="compositionally biased region" description="Low complexity" evidence="2">
    <location>
        <begin position="258"/>
        <end position="275"/>
    </location>
</feature>
<dbReference type="PRINTS" id="PR00405">
    <property type="entry name" value="REVINTRACTNG"/>
</dbReference>
<evidence type="ECO:0000313" key="5">
    <source>
        <dbReference type="EMBL" id="KAL0638737.1"/>
    </source>
</evidence>
<keyword evidence="1" id="KW-0863">Zinc-finger</keyword>
<dbReference type="SMART" id="SM00105">
    <property type="entry name" value="ArfGap"/>
    <property type="match status" value="1"/>
</dbReference>
<dbReference type="PANTHER" id="PTHR45705">
    <property type="entry name" value="FI20236P1"/>
    <property type="match status" value="1"/>
</dbReference>
<feature type="transmembrane region" description="Helical" evidence="3">
    <location>
        <begin position="49"/>
        <end position="66"/>
    </location>
</feature>
<name>A0ABR3GS36_9PEZI</name>
<feature type="domain" description="Arf-GAP" evidence="4">
    <location>
        <begin position="20"/>
        <end position="164"/>
    </location>
</feature>
<dbReference type="InterPro" id="IPR037278">
    <property type="entry name" value="ARFGAP/RecO"/>
</dbReference>
<keyword evidence="1" id="KW-0479">Metal-binding</keyword>
<keyword evidence="3" id="KW-1133">Transmembrane helix</keyword>
<accession>A0ABR3GS36</accession>
<evidence type="ECO:0000259" key="4">
    <source>
        <dbReference type="PROSITE" id="PS50115"/>
    </source>
</evidence>
<feature type="region of interest" description="Disordered" evidence="2">
    <location>
        <begin position="207"/>
        <end position="321"/>
    </location>
</feature>
<feature type="compositionally biased region" description="Polar residues" evidence="2">
    <location>
        <begin position="214"/>
        <end position="227"/>
    </location>
</feature>
<feature type="compositionally biased region" description="Low complexity" evidence="2">
    <location>
        <begin position="512"/>
        <end position="523"/>
    </location>
</feature>
<dbReference type="EMBL" id="JBBBZM010000018">
    <property type="protein sequence ID" value="KAL0638737.1"/>
    <property type="molecule type" value="Genomic_DNA"/>
</dbReference>
<dbReference type="Gene3D" id="1.10.220.150">
    <property type="entry name" value="Arf GTPase activating protein"/>
    <property type="match status" value="2"/>
</dbReference>
<keyword evidence="6" id="KW-1185">Reference proteome</keyword>
<dbReference type="PANTHER" id="PTHR45705:SF1">
    <property type="entry name" value="FI20236P1"/>
    <property type="match status" value="1"/>
</dbReference>
<proteinExistence type="predicted"/>
<dbReference type="InterPro" id="IPR001164">
    <property type="entry name" value="ArfGAP_dom"/>
</dbReference>
<keyword evidence="3" id="KW-0812">Transmembrane</keyword>
<keyword evidence="1" id="KW-0862">Zinc</keyword>
<dbReference type="PROSITE" id="PS50115">
    <property type="entry name" value="ARFGAP"/>
    <property type="match status" value="1"/>
</dbReference>
<evidence type="ECO:0000256" key="3">
    <source>
        <dbReference type="SAM" id="Phobius"/>
    </source>
</evidence>
<keyword evidence="3" id="KW-0472">Membrane</keyword>
<dbReference type="Proteomes" id="UP001447188">
    <property type="component" value="Unassembled WGS sequence"/>
</dbReference>
<dbReference type="InterPro" id="IPR051718">
    <property type="entry name" value="ARF_GTPase-activating"/>
</dbReference>
<dbReference type="Pfam" id="PF01412">
    <property type="entry name" value="ArfGap"/>
    <property type="match status" value="2"/>
</dbReference>
<gene>
    <name evidence="5" type="primary">AGE2</name>
    <name evidence="5" type="ORF">Q9L58_002161</name>
</gene>
<organism evidence="5 6">
    <name type="scientific">Discina gigas</name>
    <dbReference type="NCBI Taxonomy" id="1032678"/>
    <lineage>
        <taxon>Eukaryota</taxon>
        <taxon>Fungi</taxon>
        <taxon>Dikarya</taxon>
        <taxon>Ascomycota</taxon>
        <taxon>Pezizomycotina</taxon>
        <taxon>Pezizomycetes</taxon>
        <taxon>Pezizales</taxon>
        <taxon>Discinaceae</taxon>
        <taxon>Discina</taxon>
    </lineage>
</organism>
<evidence type="ECO:0000256" key="2">
    <source>
        <dbReference type="SAM" id="MobiDB-lite"/>
    </source>
</evidence>
<feature type="compositionally biased region" description="Polar residues" evidence="2">
    <location>
        <begin position="293"/>
        <end position="304"/>
    </location>
</feature>
<evidence type="ECO:0000313" key="6">
    <source>
        <dbReference type="Proteomes" id="UP001447188"/>
    </source>
</evidence>
<sequence length="541" mass="57378">MSRRPNAAAVKAADKAAANQTVIKSLLKLPGNKVCADCKRNKLPRWASWNLGIFICIRSVLVFLLSRIRFRTCNYIWILMPKLCRCSGIHRGMGTHISKVKSVDLDTWTDEQLQSMLKWGNTKANKYWEANLAPGHVPSEAKIENFVRTKYDAKRWVMEGGMPDPSTLDDSGEEDNLPLKVVQQKLENRQASPPVSQQRSINLFDDLAPIEPPRSTTAPPGNKNQSPKGAPGLPKPTKQGDSLLGLDFFGSSDPAPARPASVNSNPVSNTTSSRPDLNRSILSLYASKPQPRPHTQNPSFSGGVSQSPNQQKPPSSIGGLNDVFGGLSFVSQNNAPSISTMPSAQPAVPKPSPFANLTAGMMKSSAGSQLSPTSTGGFFGPSTNTPKQLSYSKSNNSAMDDLFDFSSTPGPTPAQPAMSVMSAFNLGTAPPKQQTTPQFSFDTNAWATPAPTISTAANNESAWGTTVGNASLTSNAWGSSMAANMSKSAPSAGIVALTSATSAKGNDDDEWGAFSAGGTTSGAPVQTAGFGQDDLFGNVWK</sequence>
<evidence type="ECO:0000256" key="1">
    <source>
        <dbReference type="PROSITE-ProRule" id="PRU00288"/>
    </source>
</evidence>
<feature type="region of interest" description="Disordered" evidence="2">
    <location>
        <begin position="508"/>
        <end position="529"/>
    </location>
</feature>
<dbReference type="SUPFAM" id="SSF57863">
    <property type="entry name" value="ArfGap/RecO-like zinc finger"/>
    <property type="match status" value="2"/>
</dbReference>
<comment type="caution">
    <text evidence="5">The sequence shown here is derived from an EMBL/GenBank/DDBJ whole genome shotgun (WGS) entry which is preliminary data.</text>
</comment>
<protein>
    <submittedName>
        <fullName evidence="5">ARF GAP with effector function(S)</fullName>
    </submittedName>
</protein>
<dbReference type="InterPro" id="IPR044732">
    <property type="entry name" value="ArfGAP_SMAP1-like"/>
</dbReference>